<comment type="caution">
    <text evidence="1">The sequence shown here is derived from an EMBL/GenBank/DDBJ whole genome shotgun (WGS) entry which is preliminary data.</text>
</comment>
<name>A0A512BFR0_9BACT</name>
<reference evidence="1 2" key="1">
    <citation type="submission" date="2019-07" db="EMBL/GenBank/DDBJ databases">
        <title>Whole genome shotgun sequence of Segetibacter aerophilus NBRC 106135.</title>
        <authorList>
            <person name="Hosoyama A."/>
            <person name="Uohara A."/>
            <person name="Ohji S."/>
            <person name="Ichikawa N."/>
        </authorList>
    </citation>
    <scope>NUCLEOTIDE SEQUENCE [LARGE SCALE GENOMIC DNA]</scope>
    <source>
        <strain evidence="1 2">NBRC 106135</strain>
    </source>
</reference>
<evidence type="ECO:0000313" key="1">
    <source>
        <dbReference type="EMBL" id="GEO10796.1"/>
    </source>
</evidence>
<evidence type="ECO:0008006" key="3">
    <source>
        <dbReference type="Google" id="ProtNLM"/>
    </source>
</evidence>
<evidence type="ECO:0000313" key="2">
    <source>
        <dbReference type="Proteomes" id="UP000321513"/>
    </source>
</evidence>
<sequence length="393" mass="47072">MQSQLRKLYLHPKTVAREKQTKFVDSLRFIPLEIKEDIEISNNYNIEVTGNYILLIDYMNKRLLVYLKNGKFLKQIAYNKLGDSFYPNYQEVTNQVTFFGNNKNYSLTPKDLVKIKLDWNNPRNKKYFKKYTLNLNDPLLTIKKGVPAEKDIVQVRHFYDDYYVQSQITVSPLFADSVDYEFKVYKSNQLVKTFFPYNRINEPRFLYTQENVSFNKTDTANIHILTRPFYDTIYKMKGDSLFAAYQLVLPLENTLPPSFYNKPFKNKTERENFYRNNGWMLQQIYSFYETPRFIYFMVRYLSNFDSYIYEKQTDVTYKTRNVKADSSQYNLQLFPTFGLMRERDKFYKSQKASDLLDFFDKNKNVAVPKELEEFINSKPPANTPVIVEFKFKN</sequence>
<keyword evidence="2" id="KW-1185">Reference proteome</keyword>
<dbReference type="Pfam" id="PF17170">
    <property type="entry name" value="DUF5128"/>
    <property type="match status" value="1"/>
</dbReference>
<protein>
    <recommendedName>
        <fullName evidence="3">6-bladed beta-propeller</fullName>
    </recommendedName>
</protein>
<gene>
    <name evidence="1" type="ORF">SAE01_32920</name>
</gene>
<dbReference type="EMBL" id="BJYT01000013">
    <property type="protein sequence ID" value="GEO10796.1"/>
    <property type="molecule type" value="Genomic_DNA"/>
</dbReference>
<proteinExistence type="predicted"/>
<organism evidence="1 2">
    <name type="scientific">Segetibacter aerophilus</name>
    <dbReference type="NCBI Taxonomy" id="670293"/>
    <lineage>
        <taxon>Bacteria</taxon>
        <taxon>Pseudomonadati</taxon>
        <taxon>Bacteroidota</taxon>
        <taxon>Chitinophagia</taxon>
        <taxon>Chitinophagales</taxon>
        <taxon>Chitinophagaceae</taxon>
        <taxon>Segetibacter</taxon>
    </lineage>
</organism>
<dbReference type="AlphaFoldDB" id="A0A512BFR0"/>
<dbReference type="Proteomes" id="UP000321513">
    <property type="component" value="Unassembled WGS sequence"/>
</dbReference>
<accession>A0A512BFR0</accession>